<dbReference type="SUPFAM" id="SSF81324">
    <property type="entry name" value="Voltage-gated potassium channels"/>
    <property type="match status" value="2"/>
</dbReference>
<feature type="transmembrane region" description="Helical" evidence="10">
    <location>
        <begin position="367"/>
        <end position="387"/>
    </location>
</feature>
<accession>A0A6A6IY80</accession>
<dbReference type="FunFam" id="1.10.287.70:FF:000170">
    <property type="entry name" value="Outward-rectifier potassium channel TOK1"/>
    <property type="match status" value="1"/>
</dbReference>
<organism evidence="12 13">
    <name type="scientific">Trematosphaeria pertusa</name>
    <dbReference type="NCBI Taxonomy" id="390896"/>
    <lineage>
        <taxon>Eukaryota</taxon>
        <taxon>Fungi</taxon>
        <taxon>Dikarya</taxon>
        <taxon>Ascomycota</taxon>
        <taxon>Pezizomycotina</taxon>
        <taxon>Dothideomycetes</taxon>
        <taxon>Pleosporomycetidae</taxon>
        <taxon>Pleosporales</taxon>
        <taxon>Massarineae</taxon>
        <taxon>Trematosphaeriaceae</taxon>
        <taxon>Trematosphaeria</taxon>
    </lineage>
</organism>
<evidence type="ECO:0000256" key="7">
    <source>
        <dbReference type="ARBA" id="ARBA00023303"/>
    </source>
</evidence>
<dbReference type="GO" id="GO:0005886">
    <property type="term" value="C:plasma membrane"/>
    <property type="evidence" value="ECO:0007669"/>
    <property type="project" value="TreeGrafter"/>
</dbReference>
<feature type="region of interest" description="Disordered" evidence="9">
    <location>
        <begin position="623"/>
        <end position="677"/>
    </location>
</feature>
<reference evidence="12" key="1">
    <citation type="journal article" date="2020" name="Stud. Mycol.">
        <title>101 Dothideomycetes genomes: a test case for predicting lifestyles and emergence of pathogens.</title>
        <authorList>
            <person name="Haridas S."/>
            <person name="Albert R."/>
            <person name="Binder M."/>
            <person name="Bloem J."/>
            <person name="Labutti K."/>
            <person name="Salamov A."/>
            <person name="Andreopoulos B."/>
            <person name="Baker S."/>
            <person name="Barry K."/>
            <person name="Bills G."/>
            <person name="Bluhm B."/>
            <person name="Cannon C."/>
            <person name="Castanera R."/>
            <person name="Culley D."/>
            <person name="Daum C."/>
            <person name="Ezra D."/>
            <person name="Gonzalez J."/>
            <person name="Henrissat B."/>
            <person name="Kuo A."/>
            <person name="Liang C."/>
            <person name="Lipzen A."/>
            <person name="Lutzoni F."/>
            <person name="Magnuson J."/>
            <person name="Mondo S."/>
            <person name="Nolan M."/>
            <person name="Ohm R."/>
            <person name="Pangilinan J."/>
            <person name="Park H.-J."/>
            <person name="Ramirez L."/>
            <person name="Alfaro M."/>
            <person name="Sun H."/>
            <person name="Tritt A."/>
            <person name="Yoshinaga Y."/>
            <person name="Zwiers L.-H."/>
            <person name="Turgeon B."/>
            <person name="Goodwin S."/>
            <person name="Spatafora J."/>
            <person name="Crous P."/>
            <person name="Grigoriev I."/>
        </authorList>
    </citation>
    <scope>NUCLEOTIDE SEQUENCE</scope>
    <source>
        <strain evidence="12">CBS 122368</strain>
    </source>
</reference>
<dbReference type="GO" id="GO:0015271">
    <property type="term" value="F:outward rectifier potassium channel activity"/>
    <property type="evidence" value="ECO:0007669"/>
    <property type="project" value="TreeGrafter"/>
</dbReference>
<dbReference type="AlphaFoldDB" id="A0A6A6IY80"/>
<evidence type="ECO:0000256" key="6">
    <source>
        <dbReference type="ARBA" id="ARBA00023136"/>
    </source>
</evidence>
<comment type="similarity">
    <text evidence="8">Belongs to the two pore domain potassium channel (TC 1.A.1.8) family.</text>
</comment>
<dbReference type="InterPro" id="IPR013099">
    <property type="entry name" value="K_chnl_dom"/>
</dbReference>
<feature type="transmembrane region" description="Helical" evidence="10">
    <location>
        <begin position="399"/>
        <end position="419"/>
    </location>
</feature>
<proteinExistence type="inferred from homology"/>
<dbReference type="Pfam" id="PF07885">
    <property type="entry name" value="Ion_trans_2"/>
    <property type="match status" value="2"/>
</dbReference>
<dbReference type="InterPro" id="IPR003280">
    <property type="entry name" value="2pore_dom_K_chnl"/>
</dbReference>
<evidence type="ECO:0000256" key="9">
    <source>
        <dbReference type="SAM" id="MobiDB-lite"/>
    </source>
</evidence>
<feature type="transmembrane region" description="Helical" evidence="10">
    <location>
        <begin position="243"/>
        <end position="266"/>
    </location>
</feature>
<evidence type="ECO:0000256" key="2">
    <source>
        <dbReference type="ARBA" id="ARBA00022448"/>
    </source>
</evidence>
<evidence type="ECO:0000256" key="1">
    <source>
        <dbReference type="ARBA" id="ARBA00004141"/>
    </source>
</evidence>
<dbReference type="RefSeq" id="XP_033689584.1">
    <property type="nucleotide sequence ID" value="XM_033830793.1"/>
</dbReference>
<evidence type="ECO:0000256" key="4">
    <source>
        <dbReference type="ARBA" id="ARBA00022989"/>
    </source>
</evidence>
<evidence type="ECO:0000259" key="11">
    <source>
        <dbReference type="Pfam" id="PF07885"/>
    </source>
</evidence>
<keyword evidence="13" id="KW-1185">Reference proteome</keyword>
<name>A0A6A6IY80_9PLEO</name>
<keyword evidence="7 8" id="KW-0407">Ion channel</keyword>
<feature type="transmembrane region" description="Helical" evidence="10">
    <location>
        <begin position="73"/>
        <end position="96"/>
    </location>
</feature>
<dbReference type="Gene3D" id="1.10.287.70">
    <property type="match status" value="2"/>
</dbReference>
<feature type="transmembrane region" description="Helical" evidence="10">
    <location>
        <begin position="188"/>
        <end position="209"/>
    </location>
</feature>
<feature type="compositionally biased region" description="Basic and acidic residues" evidence="9">
    <location>
        <begin position="658"/>
        <end position="677"/>
    </location>
</feature>
<dbReference type="OrthoDB" id="297496at2759"/>
<keyword evidence="6 10" id="KW-0472">Membrane</keyword>
<evidence type="ECO:0000256" key="5">
    <source>
        <dbReference type="ARBA" id="ARBA00023065"/>
    </source>
</evidence>
<feature type="domain" description="Potassium channel" evidence="11">
    <location>
        <begin position="349"/>
        <end position="423"/>
    </location>
</feature>
<keyword evidence="4 10" id="KW-1133">Transmembrane helix</keyword>
<dbReference type="GO" id="GO:0022841">
    <property type="term" value="F:potassium ion leak channel activity"/>
    <property type="evidence" value="ECO:0007669"/>
    <property type="project" value="TreeGrafter"/>
</dbReference>
<evidence type="ECO:0000256" key="10">
    <source>
        <dbReference type="SAM" id="Phobius"/>
    </source>
</evidence>
<dbReference type="GeneID" id="54584123"/>
<keyword evidence="5 8" id="KW-0406">Ion transport</keyword>
<feature type="domain" description="Potassium channel" evidence="11">
    <location>
        <begin position="195"/>
        <end position="266"/>
    </location>
</feature>
<feature type="transmembrane region" description="Helical" evidence="10">
    <location>
        <begin position="108"/>
        <end position="126"/>
    </location>
</feature>
<protein>
    <submittedName>
        <fullName evidence="12">Voltage-gated potassium channel</fullName>
    </submittedName>
</protein>
<sequence>MNDPGLDEPVEKAAQDVNLNRWWFASTACPLIAGTFGPIANAFSICALVTKWRVYIPPGKDEAHGQKIQDPKWLIAINAVSLAFALIANMALLLNMTSRLSFTIAQPITIVGWYMASFLLIALVSVASTSAFRLPPASAHALSQAYYYAVIASGLYFIVSSLMILTVVGAYRGHYRKAFRLTPSQRTLMLQTISFVVYLLLGALVFSTVEGWDFLDAVYWADVTLLTVGLGDFSPSTHAGRSLLFPFAFGGIVMVGLVIGSIRSLILERGKQKMAARFLETKRQKVVSTVDDDKRTITVGRWTKTSFSEKGLTESQRREQEFRVMRQIQEKAERSRKYTALAISTTASLLLWFLGALVFWYSEQPQGWTYFMSMYFAYFSLLTIGYGDLTPISNSGKTFFVFWTLLAVPMLTILISNMGDTVIKSFKDLTMWIGSLTVLPGEQGLGSTLKVGLQRLKLGNLNTDNEGADKGLTARGAAEQTKLDRLARHVEEDELEEAEEVGEHGDYLERDIRFYHFVLAKEIRQLLKDVGTTPPKQYTYHEWSYYLRLIGQDEDDAESHRKPNVHHRRRQGSEPDLGIADEGENLKWSWLGIRSPLMGSKTEAQWLLQRLMATLEMEMMKLRSSDESLRREPPPISMSDLKNKGKGSSGSESTAPETELKGEIESAHDREKGKKDE</sequence>
<dbReference type="PRINTS" id="PR01333">
    <property type="entry name" value="2POREKCHANEL"/>
</dbReference>
<dbReference type="PANTHER" id="PTHR11003">
    <property type="entry name" value="POTASSIUM CHANNEL, SUBFAMILY K"/>
    <property type="match status" value="1"/>
</dbReference>
<evidence type="ECO:0000313" key="13">
    <source>
        <dbReference type="Proteomes" id="UP000800094"/>
    </source>
</evidence>
<dbReference type="GO" id="GO:0030322">
    <property type="term" value="P:stabilization of membrane potential"/>
    <property type="evidence" value="ECO:0007669"/>
    <property type="project" value="TreeGrafter"/>
</dbReference>
<keyword evidence="3 8" id="KW-0812">Transmembrane</keyword>
<feature type="region of interest" description="Disordered" evidence="9">
    <location>
        <begin position="556"/>
        <end position="580"/>
    </location>
</feature>
<evidence type="ECO:0000256" key="3">
    <source>
        <dbReference type="ARBA" id="ARBA00022692"/>
    </source>
</evidence>
<feature type="compositionally biased region" description="Basic and acidic residues" evidence="9">
    <location>
        <begin position="623"/>
        <end position="633"/>
    </location>
</feature>
<feature type="transmembrane region" description="Helical" evidence="10">
    <location>
        <begin position="338"/>
        <end position="361"/>
    </location>
</feature>
<feature type="transmembrane region" description="Helical" evidence="10">
    <location>
        <begin position="146"/>
        <end position="168"/>
    </location>
</feature>
<evidence type="ECO:0000313" key="12">
    <source>
        <dbReference type="EMBL" id="KAF2254580.1"/>
    </source>
</evidence>
<dbReference type="EMBL" id="ML987190">
    <property type="protein sequence ID" value="KAF2254580.1"/>
    <property type="molecule type" value="Genomic_DNA"/>
</dbReference>
<dbReference type="PANTHER" id="PTHR11003:SF301">
    <property type="entry name" value="POTASSIUM CHANNEL PROTEIN"/>
    <property type="match status" value="1"/>
</dbReference>
<evidence type="ECO:0000256" key="8">
    <source>
        <dbReference type="RuleBase" id="RU003857"/>
    </source>
</evidence>
<gene>
    <name evidence="12" type="ORF">BU26DRAFT_527628</name>
</gene>
<dbReference type="Proteomes" id="UP000800094">
    <property type="component" value="Unassembled WGS sequence"/>
</dbReference>
<keyword evidence="2 8" id="KW-0813">Transport</keyword>
<comment type="subcellular location">
    <subcellularLocation>
        <location evidence="1">Membrane</location>
        <topology evidence="1">Multi-pass membrane protein</topology>
    </subcellularLocation>
</comment>